<dbReference type="EMBL" id="BART01031589">
    <property type="protein sequence ID" value="GAH15913.1"/>
    <property type="molecule type" value="Genomic_DNA"/>
</dbReference>
<evidence type="ECO:0008006" key="2">
    <source>
        <dbReference type="Google" id="ProtNLM"/>
    </source>
</evidence>
<protein>
    <recommendedName>
        <fullName evidence="2">Bacteriophage P22 tailspike N-terminal domain-containing protein</fullName>
    </recommendedName>
</protein>
<comment type="caution">
    <text evidence="1">The sequence shown here is derived from an EMBL/GenBank/DDBJ whole genome shotgun (WGS) entry which is preliminary data.</text>
</comment>
<evidence type="ECO:0000313" key="1">
    <source>
        <dbReference type="EMBL" id="GAH15913.1"/>
    </source>
</evidence>
<reference evidence="1" key="1">
    <citation type="journal article" date="2014" name="Front. Microbiol.">
        <title>High frequency of phylogenetically diverse reductive dehalogenase-homologous genes in deep subseafloor sedimentary metagenomes.</title>
        <authorList>
            <person name="Kawai M."/>
            <person name="Futagami T."/>
            <person name="Toyoda A."/>
            <person name="Takaki Y."/>
            <person name="Nishi S."/>
            <person name="Hori S."/>
            <person name="Arai W."/>
            <person name="Tsubouchi T."/>
            <person name="Morono Y."/>
            <person name="Uchiyama I."/>
            <person name="Ito T."/>
            <person name="Fujiyama A."/>
            <person name="Inagaki F."/>
            <person name="Takami H."/>
        </authorList>
    </citation>
    <scope>NUCLEOTIDE SEQUENCE</scope>
    <source>
        <strain evidence="1">Expedition CK06-06</strain>
    </source>
</reference>
<sequence length="117" mass="12225">MTTYYQYIPVKPQYLDGDGDPYSGGKLYFYEAGTSTPLAVYKTASGTAHASPIVLDSQGRIPDSDGIFLGSGDAYKVVLHDSSDVEIFSVDDLNDISVAAASSGSSVPVGGIIMFSG</sequence>
<feature type="non-terminal residue" evidence="1">
    <location>
        <position position="117"/>
    </location>
</feature>
<accession>X1F539</accession>
<name>X1F539_9ZZZZ</name>
<dbReference type="AlphaFoldDB" id="X1F539"/>
<proteinExistence type="predicted"/>
<gene>
    <name evidence="1" type="ORF">S01H4_54839</name>
</gene>
<organism evidence="1">
    <name type="scientific">marine sediment metagenome</name>
    <dbReference type="NCBI Taxonomy" id="412755"/>
    <lineage>
        <taxon>unclassified sequences</taxon>
        <taxon>metagenomes</taxon>
        <taxon>ecological metagenomes</taxon>
    </lineage>
</organism>